<comment type="caution">
    <text evidence="1">The sequence shown here is derived from an EMBL/GenBank/DDBJ whole genome shotgun (WGS) entry which is preliminary data.</text>
</comment>
<name>A0A419WGN9_9BACT</name>
<reference evidence="1 2" key="1">
    <citation type="submission" date="2018-09" db="EMBL/GenBank/DDBJ databases">
        <title>Genomic Encyclopedia of Archaeal and Bacterial Type Strains, Phase II (KMG-II): from individual species to whole genera.</title>
        <authorList>
            <person name="Goeker M."/>
        </authorList>
    </citation>
    <scope>NUCLEOTIDE SEQUENCE [LARGE SCALE GENOMIC DNA]</scope>
    <source>
        <strain evidence="1 2">DSM 21950</strain>
    </source>
</reference>
<gene>
    <name evidence="1" type="ORF">BXY64_4163</name>
</gene>
<protein>
    <submittedName>
        <fullName evidence="1">Uncharacterized protein</fullName>
    </submittedName>
</protein>
<accession>A0A419WGN9</accession>
<evidence type="ECO:0000313" key="2">
    <source>
        <dbReference type="Proteomes" id="UP000284531"/>
    </source>
</evidence>
<sequence>MLMVLLCYSAVGIAQLKVEKVYRKQNAYNRMTSSFPVFGASEDSKVSNAVNQFLQMNRLGLLVGKEKEHVFEKDWPQEDRFHGRQSVDYRIIENNKAFLSVELNEEFMGAYSSYSTDHENFDLRNGEVVYLPDLFTVDGYEIFKKMINNERKLSLQAAIASSYQGISEIYKEIQASNDESLIESLKSDLEDSYDEVSIYEDCIKTIEEYSFSKEFCLKKEELVVYRGRCSNHAMRALDAIGDFENTMKYSLIKPLLSKYGLNLLFDEKPGDFETHYSDKIFYGHIAGKYPITLVLDKYSDEYVSGVYLYNNVGRTIHLSGEAKDNGLVLSEYNENDDNTGEFSLSVSDDNKSIVGVWTNTEGKSLKVELKRRE</sequence>
<dbReference type="Proteomes" id="UP000284531">
    <property type="component" value="Unassembled WGS sequence"/>
</dbReference>
<dbReference type="EMBL" id="RAPQ01000014">
    <property type="protein sequence ID" value="RKD94575.1"/>
    <property type="molecule type" value="Genomic_DNA"/>
</dbReference>
<evidence type="ECO:0000313" key="1">
    <source>
        <dbReference type="EMBL" id="RKD94575.1"/>
    </source>
</evidence>
<dbReference type="Gene3D" id="3.30.565.40">
    <property type="entry name" value="Fervidobacterium nodosum Rt17-B1 like"/>
    <property type="match status" value="1"/>
</dbReference>
<dbReference type="AlphaFoldDB" id="A0A419WGN9"/>
<proteinExistence type="predicted"/>
<organism evidence="1 2">
    <name type="scientific">Marinifilum flexuosum</name>
    <dbReference type="NCBI Taxonomy" id="1117708"/>
    <lineage>
        <taxon>Bacteria</taxon>
        <taxon>Pseudomonadati</taxon>
        <taxon>Bacteroidota</taxon>
        <taxon>Bacteroidia</taxon>
        <taxon>Marinilabiliales</taxon>
        <taxon>Marinifilaceae</taxon>
    </lineage>
</organism>
<keyword evidence="2" id="KW-1185">Reference proteome</keyword>